<dbReference type="PANTHER" id="PTHR11439">
    <property type="entry name" value="GAG-POL-RELATED RETROTRANSPOSON"/>
    <property type="match status" value="1"/>
</dbReference>
<evidence type="ECO:0008006" key="4">
    <source>
        <dbReference type="Google" id="ProtNLM"/>
    </source>
</evidence>
<dbReference type="AlphaFoldDB" id="A0A9Q3C3S0"/>
<sequence>MWKVKLTEVLISLNLITSVLDRLLPITKDVSSILHIHVDDVSLIEKSEKIVLKFLEDLNSKPKLKLKKQPNQHFRYTLIWKKDKNLINQSDLIEKLFQNNDMLLCKPVQTPCNHSFLQDIEEKSKVFKLTEYQKAVGLSSYLSQHTRAYIMFTINQLSQFSTFPTFEHWTSLKHLLIYLKGTSKFNLINKSTQPSSFISELTGCADSDYANAKEDLESVSGYLIQVYENTVCWLSKKQTVVSQYTTEEEYISINICAKKILWLTLVLKDLGQQIDKLTLFN</sequence>
<comment type="caution">
    <text evidence="2">The sequence shown here is derived from an EMBL/GenBank/DDBJ whole genome shotgun (WGS) entry which is preliminary data.</text>
</comment>
<accession>A0A9Q3C3S0</accession>
<name>A0A9Q3C3S0_9BASI</name>
<organism evidence="2 3">
    <name type="scientific">Austropuccinia psidii MF-1</name>
    <dbReference type="NCBI Taxonomy" id="1389203"/>
    <lineage>
        <taxon>Eukaryota</taxon>
        <taxon>Fungi</taxon>
        <taxon>Dikarya</taxon>
        <taxon>Basidiomycota</taxon>
        <taxon>Pucciniomycotina</taxon>
        <taxon>Pucciniomycetes</taxon>
        <taxon>Pucciniales</taxon>
        <taxon>Sphaerophragmiaceae</taxon>
        <taxon>Austropuccinia</taxon>
    </lineage>
</organism>
<dbReference type="CDD" id="cd09272">
    <property type="entry name" value="RNase_HI_RT_Ty1"/>
    <property type="match status" value="1"/>
</dbReference>
<reference evidence="2" key="1">
    <citation type="submission" date="2021-03" db="EMBL/GenBank/DDBJ databases">
        <title>Draft genome sequence of rust myrtle Austropuccinia psidii MF-1, a brazilian biotype.</title>
        <authorList>
            <person name="Quecine M.C."/>
            <person name="Pachon D.M.R."/>
            <person name="Bonatelli M.L."/>
            <person name="Correr F.H."/>
            <person name="Franceschini L.M."/>
            <person name="Leite T.F."/>
            <person name="Margarido G.R.A."/>
            <person name="Almeida C.A."/>
            <person name="Ferrarezi J.A."/>
            <person name="Labate C.A."/>
        </authorList>
    </citation>
    <scope>NUCLEOTIDE SEQUENCE</scope>
    <source>
        <strain evidence="2">MF-1</strain>
    </source>
</reference>
<gene>
    <name evidence="2" type="ORF">O181_016133</name>
</gene>
<dbReference type="PANTHER" id="PTHR11439:SF463">
    <property type="entry name" value="REVERSE TRANSCRIPTASE TY1_COPIA-TYPE DOMAIN-CONTAINING PROTEIN"/>
    <property type="match status" value="1"/>
</dbReference>
<feature type="signal peptide" evidence="1">
    <location>
        <begin position="1"/>
        <end position="21"/>
    </location>
</feature>
<proteinExistence type="predicted"/>
<evidence type="ECO:0000256" key="1">
    <source>
        <dbReference type="SAM" id="SignalP"/>
    </source>
</evidence>
<dbReference type="EMBL" id="AVOT02004462">
    <property type="protein sequence ID" value="MBW0476418.1"/>
    <property type="molecule type" value="Genomic_DNA"/>
</dbReference>
<dbReference type="Proteomes" id="UP000765509">
    <property type="component" value="Unassembled WGS sequence"/>
</dbReference>
<keyword evidence="1" id="KW-0732">Signal</keyword>
<dbReference type="OrthoDB" id="2506833at2759"/>
<protein>
    <recommendedName>
        <fullName evidence="4">Reverse transcriptase Ty1/copia-type domain-containing protein</fullName>
    </recommendedName>
</protein>
<feature type="chain" id="PRO_5040231091" description="Reverse transcriptase Ty1/copia-type domain-containing protein" evidence="1">
    <location>
        <begin position="22"/>
        <end position="281"/>
    </location>
</feature>
<keyword evidence="3" id="KW-1185">Reference proteome</keyword>
<evidence type="ECO:0000313" key="2">
    <source>
        <dbReference type="EMBL" id="MBW0476418.1"/>
    </source>
</evidence>
<evidence type="ECO:0000313" key="3">
    <source>
        <dbReference type="Proteomes" id="UP000765509"/>
    </source>
</evidence>